<evidence type="ECO:0000313" key="2">
    <source>
        <dbReference type="EMBL" id="KAK1690543.1"/>
    </source>
</evidence>
<evidence type="ECO:0000256" key="1">
    <source>
        <dbReference type="SAM" id="MobiDB-lite"/>
    </source>
</evidence>
<dbReference type="AlphaFoldDB" id="A0AAJ0AUD3"/>
<accession>A0AAJ0AUD3</accession>
<feature type="region of interest" description="Disordered" evidence="1">
    <location>
        <begin position="1"/>
        <end position="22"/>
    </location>
</feature>
<dbReference type="GeneID" id="85458551"/>
<dbReference type="EMBL" id="JAHMHR010000006">
    <property type="protein sequence ID" value="KAK1690543.1"/>
    <property type="molecule type" value="Genomic_DNA"/>
</dbReference>
<proteinExistence type="predicted"/>
<protein>
    <submittedName>
        <fullName evidence="2">Uncharacterized protein</fullName>
    </submittedName>
</protein>
<keyword evidence="3" id="KW-1185">Reference proteome</keyword>
<sequence length="71" mass="8492">MDSSFNVRRNKQQGCQRISGSSIAPDRLSRYLKEEFNHQQFEFESRKNSYVIRAPRDLSPDEIQRLRTSRM</sequence>
<reference evidence="2" key="1">
    <citation type="submission" date="2021-06" db="EMBL/GenBank/DDBJ databases">
        <title>Comparative genomics, transcriptomics and evolutionary studies reveal genomic signatures of adaptation to plant cell wall in hemibiotrophic fungi.</title>
        <authorList>
            <consortium name="DOE Joint Genome Institute"/>
            <person name="Baroncelli R."/>
            <person name="Diaz J.F."/>
            <person name="Benocci T."/>
            <person name="Peng M."/>
            <person name="Battaglia E."/>
            <person name="Haridas S."/>
            <person name="Andreopoulos W."/>
            <person name="Labutti K."/>
            <person name="Pangilinan J."/>
            <person name="Floch G.L."/>
            <person name="Makela M.R."/>
            <person name="Henrissat B."/>
            <person name="Grigoriev I.V."/>
            <person name="Crouch J.A."/>
            <person name="De Vries R.P."/>
            <person name="Sukno S.A."/>
            <person name="Thon M.R."/>
        </authorList>
    </citation>
    <scope>NUCLEOTIDE SEQUENCE</scope>
    <source>
        <strain evidence="2">CBS 193.32</strain>
    </source>
</reference>
<organism evidence="2 3">
    <name type="scientific">Colletotrichum godetiae</name>
    <dbReference type="NCBI Taxonomy" id="1209918"/>
    <lineage>
        <taxon>Eukaryota</taxon>
        <taxon>Fungi</taxon>
        <taxon>Dikarya</taxon>
        <taxon>Ascomycota</taxon>
        <taxon>Pezizomycotina</taxon>
        <taxon>Sordariomycetes</taxon>
        <taxon>Hypocreomycetidae</taxon>
        <taxon>Glomerellales</taxon>
        <taxon>Glomerellaceae</taxon>
        <taxon>Colletotrichum</taxon>
        <taxon>Colletotrichum acutatum species complex</taxon>
    </lineage>
</organism>
<dbReference type="RefSeq" id="XP_060434238.1">
    <property type="nucleotide sequence ID" value="XM_060574025.1"/>
</dbReference>
<evidence type="ECO:0000313" key="3">
    <source>
        <dbReference type="Proteomes" id="UP001224890"/>
    </source>
</evidence>
<comment type="caution">
    <text evidence="2">The sequence shown here is derived from an EMBL/GenBank/DDBJ whole genome shotgun (WGS) entry which is preliminary data.</text>
</comment>
<gene>
    <name evidence="2" type="ORF">BDP55DRAFT_651086</name>
</gene>
<dbReference type="Proteomes" id="UP001224890">
    <property type="component" value="Unassembled WGS sequence"/>
</dbReference>
<name>A0AAJ0AUD3_9PEZI</name>